<feature type="domain" description="PAC" evidence="7">
    <location>
        <begin position="474"/>
        <end position="526"/>
    </location>
</feature>
<feature type="domain" description="EAL" evidence="8">
    <location>
        <begin position="831"/>
        <end position="1084"/>
    </location>
</feature>
<feature type="domain" description="CBS" evidence="10">
    <location>
        <begin position="142"/>
        <end position="197"/>
    </location>
</feature>
<dbReference type="InterPro" id="IPR046342">
    <property type="entry name" value="CBS_dom_sf"/>
</dbReference>
<evidence type="ECO:0000313" key="12">
    <source>
        <dbReference type="Proteomes" id="UP000198749"/>
    </source>
</evidence>
<dbReference type="CDD" id="cd01948">
    <property type="entry name" value="EAL"/>
    <property type="match status" value="1"/>
</dbReference>
<feature type="domain" description="PAC" evidence="7">
    <location>
        <begin position="596"/>
        <end position="651"/>
    </location>
</feature>
<protein>
    <recommendedName>
        <fullName evidence="2">cyclic-guanylate-specific phosphodiesterase</fullName>
        <ecNumber evidence="2">3.1.4.52</ecNumber>
    </recommendedName>
</protein>
<keyword evidence="12" id="KW-1185">Reference proteome</keyword>
<dbReference type="FunFam" id="3.30.70.270:FF:000001">
    <property type="entry name" value="Diguanylate cyclase domain protein"/>
    <property type="match status" value="1"/>
</dbReference>
<evidence type="ECO:0000259" key="9">
    <source>
        <dbReference type="PROSITE" id="PS50887"/>
    </source>
</evidence>
<dbReference type="SMART" id="SM00052">
    <property type="entry name" value="EAL"/>
    <property type="match status" value="1"/>
</dbReference>
<dbReference type="EMBL" id="FOGB01000007">
    <property type="protein sequence ID" value="SEQ76259.1"/>
    <property type="molecule type" value="Genomic_DNA"/>
</dbReference>
<dbReference type="SUPFAM" id="SSF55073">
    <property type="entry name" value="Nucleotide cyclase"/>
    <property type="match status" value="1"/>
</dbReference>
<dbReference type="Pfam" id="PF08448">
    <property type="entry name" value="PAS_4"/>
    <property type="match status" value="1"/>
</dbReference>
<dbReference type="SMART" id="SM00116">
    <property type="entry name" value="CBS"/>
    <property type="match status" value="4"/>
</dbReference>
<evidence type="ECO:0000256" key="1">
    <source>
        <dbReference type="ARBA" id="ARBA00001946"/>
    </source>
</evidence>
<dbReference type="Gene3D" id="3.10.580.10">
    <property type="entry name" value="CBS-domain"/>
    <property type="match status" value="2"/>
</dbReference>
<evidence type="ECO:0000259" key="6">
    <source>
        <dbReference type="PROSITE" id="PS50112"/>
    </source>
</evidence>
<dbReference type="SUPFAM" id="SSF55785">
    <property type="entry name" value="PYP-like sensor domain (PAS domain)"/>
    <property type="match status" value="3"/>
</dbReference>
<dbReference type="CDD" id="cd02205">
    <property type="entry name" value="CBS_pair_SF"/>
    <property type="match status" value="1"/>
</dbReference>
<feature type="domain" description="PAS" evidence="6">
    <location>
        <begin position="403"/>
        <end position="447"/>
    </location>
</feature>
<dbReference type="FunFam" id="3.20.20.450:FF:000001">
    <property type="entry name" value="Cyclic di-GMP phosphodiesterase yahA"/>
    <property type="match status" value="1"/>
</dbReference>
<dbReference type="InterPro" id="IPR000700">
    <property type="entry name" value="PAS-assoc_C"/>
</dbReference>
<dbReference type="NCBIfam" id="TIGR00229">
    <property type="entry name" value="sensory_box"/>
    <property type="match status" value="2"/>
</dbReference>
<evidence type="ECO:0000256" key="2">
    <source>
        <dbReference type="ARBA" id="ARBA00012282"/>
    </source>
</evidence>
<evidence type="ECO:0000256" key="5">
    <source>
        <dbReference type="PROSITE-ProRule" id="PRU00703"/>
    </source>
</evidence>
<feature type="domain" description="CBS" evidence="10">
    <location>
        <begin position="8"/>
        <end position="68"/>
    </location>
</feature>
<proteinExistence type="predicted"/>
<dbReference type="PROSITE" id="PS50113">
    <property type="entry name" value="PAC"/>
    <property type="match status" value="3"/>
</dbReference>
<dbReference type="InterPro" id="IPR043128">
    <property type="entry name" value="Rev_trsase/Diguanyl_cyclase"/>
</dbReference>
<keyword evidence="5" id="KW-0129">CBS domain</keyword>
<comment type="catalytic activity">
    <reaction evidence="4">
        <text>3',3'-c-di-GMP + H2O = 5'-phosphoguanylyl(3'-&gt;5')guanosine + H(+)</text>
        <dbReference type="Rhea" id="RHEA:24902"/>
        <dbReference type="ChEBI" id="CHEBI:15377"/>
        <dbReference type="ChEBI" id="CHEBI:15378"/>
        <dbReference type="ChEBI" id="CHEBI:58754"/>
        <dbReference type="ChEBI" id="CHEBI:58805"/>
        <dbReference type="EC" id="3.1.4.52"/>
    </reaction>
    <physiologicalReaction direction="left-to-right" evidence="4">
        <dbReference type="Rhea" id="RHEA:24903"/>
    </physiologicalReaction>
</comment>
<dbReference type="NCBIfam" id="TIGR00254">
    <property type="entry name" value="GGDEF"/>
    <property type="match status" value="1"/>
</dbReference>
<evidence type="ECO:0000313" key="11">
    <source>
        <dbReference type="EMBL" id="SEQ76259.1"/>
    </source>
</evidence>
<dbReference type="Pfam" id="PF13426">
    <property type="entry name" value="PAS_9"/>
    <property type="match status" value="2"/>
</dbReference>
<dbReference type="RefSeq" id="WP_091359055.1">
    <property type="nucleotide sequence ID" value="NZ_AP025284.1"/>
</dbReference>
<dbReference type="Pfam" id="PF00990">
    <property type="entry name" value="GGDEF"/>
    <property type="match status" value="1"/>
</dbReference>
<dbReference type="GO" id="GO:0071111">
    <property type="term" value="F:cyclic-guanylate-specific phosphodiesterase activity"/>
    <property type="evidence" value="ECO:0007669"/>
    <property type="project" value="UniProtKB-EC"/>
</dbReference>
<dbReference type="Pfam" id="PF00563">
    <property type="entry name" value="EAL"/>
    <property type="match status" value="1"/>
</dbReference>
<evidence type="ECO:0000259" key="8">
    <source>
        <dbReference type="PROSITE" id="PS50883"/>
    </source>
</evidence>
<dbReference type="InterPro" id="IPR000014">
    <property type="entry name" value="PAS"/>
</dbReference>
<reference evidence="12" key="1">
    <citation type="submission" date="2016-10" db="EMBL/GenBank/DDBJ databases">
        <authorList>
            <person name="Varghese N."/>
            <person name="Submissions S."/>
        </authorList>
    </citation>
    <scope>NUCLEOTIDE SEQUENCE [LARGE SCALE GENOMIC DNA]</scope>
    <source>
        <strain evidence="12">DSM 18887</strain>
    </source>
</reference>
<dbReference type="InterPro" id="IPR029787">
    <property type="entry name" value="Nucleotide_cyclase"/>
</dbReference>
<dbReference type="GO" id="GO:0071732">
    <property type="term" value="P:cellular response to nitric oxide"/>
    <property type="evidence" value="ECO:0007669"/>
    <property type="project" value="UniProtKB-ARBA"/>
</dbReference>
<dbReference type="PROSITE" id="PS50887">
    <property type="entry name" value="GGDEF"/>
    <property type="match status" value="1"/>
</dbReference>
<dbReference type="SMART" id="SM00091">
    <property type="entry name" value="PAS"/>
    <property type="match status" value="4"/>
</dbReference>
<dbReference type="InterPro" id="IPR000644">
    <property type="entry name" value="CBS_dom"/>
</dbReference>
<feature type="domain" description="CBS" evidence="10">
    <location>
        <begin position="206"/>
        <end position="263"/>
    </location>
</feature>
<dbReference type="SUPFAM" id="SSF141868">
    <property type="entry name" value="EAL domain-like"/>
    <property type="match status" value="1"/>
</dbReference>
<dbReference type="PROSITE" id="PS50112">
    <property type="entry name" value="PAS"/>
    <property type="match status" value="2"/>
</dbReference>
<dbReference type="CDD" id="cd01949">
    <property type="entry name" value="GGDEF"/>
    <property type="match status" value="1"/>
</dbReference>
<sequence length="1084" mass="122743">MSESVVTLNTICSLDVLHAHPTDAALTVLHRMRKSHVSSIVIIDQREPIGIITEKDILRLVSSAETELSELKASDIMTSPVKTLYGDCDFQHAYEQMQRENLRHIVVINRDGSLRGIATETDFVQHLGFEYLAEIKHVEAVMERVIMFVPQDSTLRYAFSVMSDKKISSVVVGDSNNAAGILTERDVVRLLDDQIDLNTARVCDYMSRPVEFIGVGTSLLQARQTMQTKQIRRLLVCDTDGQVIGLLTRQHLIDRLQTHFIKMMRDAISHLNQKLESSRNKVNHYQGFFENSPLAYQSLDAEGFILEVNACWRKLMGYEKREIIGTAFKQLLVAGQEEKFRHCFASFSNHGFVENVHYQLRTRAGEILDIQLDGQIMRDESGNFIQTHCLLTNLTEKHKMDSQLHLFRQLIDQSHDALFVIDAESSRILDINQATCDYLGYKREQLLKMSITDISDLSSDLSRWRKRLASIDARGGLFEAIHTTSDGSKVPVEISTTLQMINGNQVVLSTVRDITERKQAELRARNESNFLQAVIDCIGDPVMVIDTDYKVIKSNRAANDYYFNCLSSSDSSCYHMVHKQGVPCEHCPLTDVMSSRKPTTRIHEHTSKTGEVRTFELMASPLYDADGKLAGLVESSRDISDHETIRKALLDKEKSLDFLAHHDPLTKLPNRLLFGDRLKQAVRHAKRNKTGVALLFIDLDEFKEINDSFGHNLGDQLLKKVSERLKHHARENDTISRLGGDEFTIIIEDLMNADDAATIAQNLLAAFNEPIDLDEQLHISLSIGISLYPDDAEQPEALIRNADTAMYRAKTAGKNRYEFYTQEMTDQAFERFLMVGALRNAIENQQFVLHYQPQIDLRDNSIIGAEALIRWNDPQMGTIPPSRFIPVAEKTGMIQNIDRWVLNTVCHNIHQWQQQGYRVPRVSINISARHFGSNILADEVAAILDHHHCSSELIELEITEGVIMNNPSRAGKELKQLRDMGIRLAIDDFGTGYSSLSYLKTLPLDRLKIDQSFISDIPGDKNDQAISRAIIALANSLGLEVIAEGMETEQQRQFLIEEGCFHAQGFLFSKAVPEHSFLALLKKV</sequence>
<dbReference type="EC" id="3.1.4.52" evidence="2"/>
<dbReference type="InterPro" id="IPR013656">
    <property type="entry name" value="PAS_4"/>
</dbReference>
<dbReference type="PROSITE" id="PS50883">
    <property type="entry name" value="EAL"/>
    <property type="match status" value="1"/>
</dbReference>
<evidence type="ECO:0000259" key="7">
    <source>
        <dbReference type="PROSITE" id="PS50113"/>
    </source>
</evidence>
<accession>A0A1H9IP06</accession>
<dbReference type="Pfam" id="PF00571">
    <property type="entry name" value="CBS"/>
    <property type="match status" value="4"/>
</dbReference>
<feature type="domain" description="GGDEF" evidence="9">
    <location>
        <begin position="690"/>
        <end position="822"/>
    </location>
</feature>
<feature type="domain" description="PAS" evidence="6">
    <location>
        <begin position="281"/>
        <end position="325"/>
    </location>
</feature>
<name>A0A1H9IP06_9GAMM</name>
<evidence type="ECO:0000256" key="3">
    <source>
        <dbReference type="ARBA" id="ARBA00022636"/>
    </source>
</evidence>
<dbReference type="CDD" id="cd00130">
    <property type="entry name" value="PAS"/>
    <property type="match status" value="2"/>
</dbReference>
<organism evidence="11 12">
    <name type="scientific">Amphritea atlantica</name>
    <dbReference type="NCBI Taxonomy" id="355243"/>
    <lineage>
        <taxon>Bacteria</taxon>
        <taxon>Pseudomonadati</taxon>
        <taxon>Pseudomonadota</taxon>
        <taxon>Gammaproteobacteria</taxon>
        <taxon>Oceanospirillales</taxon>
        <taxon>Oceanospirillaceae</taxon>
        <taxon>Amphritea</taxon>
    </lineage>
</organism>
<dbReference type="SUPFAM" id="SSF54631">
    <property type="entry name" value="CBS-domain pair"/>
    <property type="match status" value="2"/>
</dbReference>
<gene>
    <name evidence="11" type="ORF">SAMN03080615_02676</name>
</gene>
<dbReference type="AlphaFoldDB" id="A0A1H9IP06"/>
<dbReference type="OrthoDB" id="8416215at2"/>
<dbReference type="SMART" id="SM00086">
    <property type="entry name" value="PAC"/>
    <property type="match status" value="3"/>
</dbReference>
<evidence type="ECO:0000259" key="10">
    <source>
        <dbReference type="PROSITE" id="PS51371"/>
    </source>
</evidence>
<dbReference type="PROSITE" id="PS51371">
    <property type="entry name" value="CBS"/>
    <property type="match status" value="4"/>
</dbReference>
<feature type="domain" description="PAC" evidence="7">
    <location>
        <begin position="354"/>
        <end position="406"/>
    </location>
</feature>
<comment type="cofactor">
    <cofactor evidence="1">
        <name>Mg(2+)</name>
        <dbReference type="ChEBI" id="CHEBI:18420"/>
    </cofactor>
</comment>
<keyword evidence="3" id="KW-0973">c-di-GMP</keyword>
<evidence type="ECO:0000256" key="4">
    <source>
        <dbReference type="ARBA" id="ARBA00051114"/>
    </source>
</evidence>
<dbReference type="InterPro" id="IPR000160">
    <property type="entry name" value="GGDEF_dom"/>
</dbReference>
<dbReference type="Gene3D" id="3.30.450.20">
    <property type="entry name" value="PAS domain"/>
    <property type="match status" value="3"/>
</dbReference>
<dbReference type="PANTHER" id="PTHR44757:SF2">
    <property type="entry name" value="BIOFILM ARCHITECTURE MAINTENANCE PROTEIN MBAA"/>
    <property type="match status" value="1"/>
</dbReference>
<feature type="domain" description="CBS" evidence="10">
    <location>
        <begin position="77"/>
        <end position="134"/>
    </location>
</feature>
<dbReference type="InterPro" id="IPR001610">
    <property type="entry name" value="PAC"/>
</dbReference>
<dbReference type="STRING" id="355243.SAMN03080615_02676"/>
<dbReference type="SMART" id="SM00267">
    <property type="entry name" value="GGDEF"/>
    <property type="match status" value="1"/>
</dbReference>
<dbReference type="Proteomes" id="UP000198749">
    <property type="component" value="Unassembled WGS sequence"/>
</dbReference>
<dbReference type="Gene3D" id="3.20.20.450">
    <property type="entry name" value="EAL domain"/>
    <property type="match status" value="1"/>
</dbReference>
<dbReference type="InterPro" id="IPR001633">
    <property type="entry name" value="EAL_dom"/>
</dbReference>
<dbReference type="Gene3D" id="3.30.70.270">
    <property type="match status" value="1"/>
</dbReference>
<dbReference type="InterPro" id="IPR052155">
    <property type="entry name" value="Biofilm_reg_signaling"/>
</dbReference>
<dbReference type="InterPro" id="IPR035919">
    <property type="entry name" value="EAL_sf"/>
</dbReference>
<dbReference type="InterPro" id="IPR035965">
    <property type="entry name" value="PAS-like_dom_sf"/>
</dbReference>
<dbReference type="PANTHER" id="PTHR44757">
    <property type="entry name" value="DIGUANYLATE CYCLASE DGCP"/>
    <property type="match status" value="1"/>
</dbReference>